<evidence type="ECO:0000313" key="1">
    <source>
        <dbReference type="EMBL" id="GAA3880075.1"/>
    </source>
</evidence>
<sequence>MGSPKQRAAARAERRELAAAALAAGCTKAVYVDQAAGRRGLESFMKKRPTSPPMRVHPCDICQAWHLTSKNVGGKKLPWDRDPDWTRPAK</sequence>
<name>A0ABP7KML0_9MICO</name>
<comment type="caution">
    <text evidence="1">The sequence shown here is derived from an EMBL/GenBank/DDBJ whole genome shotgun (WGS) entry which is preliminary data.</text>
</comment>
<reference evidence="2" key="1">
    <citation type="journal article" date="2019" name="Int. J. Syst. Evol. Microbiol.">
        <title>The Global Catalogue of Microorganisms (GCM) 10K type strain sequencing project: providing services to taxonomists for standard genome sequencing and annotation.</title>
        <authorList>
            <consortium name="The Broad Institute Genomics Platform"/>
            <consortium name="The Broad Institute Genome Sequencing Center for Infectious Disease"/>
            <person name="Wu L."/>
            <person name="Ma J."/>
        </authorList>
    </citation>
    <scope>NUCLEOTIDE SEQUENCE [LARGE SCALE GENOMIC DNA]</scope>
    <source>
        <strain evidence="2">JCM 17021</strain>
    </source>
</reference>
<evidence type="ECO:0000313" key="2">
    <source>
        <dbReference type="Proteomes" id="UP001501803"/>
    </source>
</evidence>
<gene>
    <name evidence="1" type="ORF">GCM10022381_22930</name>
</gene>
<keyword evidence="2" id="KW-1185">Reference proteome</keyword>
<organism evidence="1 2">
    <name type="scientific">Leifsonia kafniensis</name>
    <dbReference type="NCBI Taxonomy" id="475957"/>
    <lineage>
        <taxon>Bacteria</taxon>
        <taxon>Bacillati</taxon>
        <taxon>Actinomycetota</taxon>
        <taxon>Actinomycetes</taxon>
        <taxon>Micrococcales</taxon>
        <taxon>Microbacteriaceae</taxon>
        <taxon>Leifsonia</taxon>
    </lineage>
</organism>
<accession>A0ABP7KML0</accession>
<dbReference type="EMBL" id="BAABCN010000006">
    <property type="protein sequence ID" value="GAA3880075.1"/>
    <property type="molecule type" value="Genomic_DNA"/>
</dbReference>
<proteinExistence type="predicted"/>
<protein>
    <submittedName>
        <fullName evidence="1">Uncharacterized protein</fullName>
    </submittedName>
</protein>
<dbReference type="Proteomes" id="UP001501803">
    <property type="component" value="Unassembled WGS sequence"/>
</dbReference>